<evidence type="ECO:0000259" key="4">
    <source>
        <dbReference type="Pfam" id="PF13649"/>
    </source>
</evidence>
<dbReference type="Gene3D" id="3.40.50.150">
    <property type="entry name" value="Vaccinia Virus protein VP39"/>
    <property type="match status" value="1"/>
</dbReference>
<organism evidence="5 6">
    <name type="scientific">Qipengyuania marisflavi</name>
    <dbReference type="NCBI Taxonomy" id="2486356"/>
    <lineage>
        <taxon>Bacteria</taxon>
        <taxon>Pseudomonadati</taxon>
        <taxon>Pseudomonadota</taxon>
        <taxon>Alphaproteobacteria</taxon>
        <taxon>Sphingomonadales</taxon>
        <taxon>Erythrobacteraceae</taxon>
        <taxon>Qipengyuania</taxon>
    </lineage>
</organism>
<evidence type="ECO:0000313" key="5">
    <source>
        <dbReference type="EMBL" id="TMM50169.1"/>
    </source>
</evidence>
<keyword evidence="2 5" id="KW-0808">Transferase</keyword>
<dbReference type="CDD" id="cd02440">
    <property type="entry name" value="AdoMet_MTases"/>
    <property type="match status" value="1"/>
</dbReference>
<evidence type="ECO:0000256" key="3">
    <source>
        <dbReference type="SAM" id="MobiDB-lite"/>
    </source>
</evidence>
<protein>
    <submittedName>
        <fullName evidence="5">Class I SAM-dependent methyltransferase</fullName>
    </submittedName>
</protein>
<dbReference type="OrthoDB" id="9777638at2"/>
<dbReference type="GO" id="GO:0008168">
    <property type="term" value="F:methyltransferase activity"/>
    <property type="evidence" value="ECO:0007669"/>
    <property type="project" value="UniProtKB-KW"/>
</dbReference>
<proteinExistence type="predicted"/>
<dbReference type="SUPFAM" id="SSF53335">
    <property type="entry name" value="S-adenosyl-L-methionine-dependent methyltransferases"/>
    <property type="match status" value="1"/>
</dbReference>
<comment type="caution">
    <text evidence="5">The sequence shown here is derived from an EMBL/GenBank/DDBJ whole genome shotgun (WGS) entry which is preliminary data.</text>
</comment>
<keyword evidence="6" id="KW-1185">Reference proteome</keyword>
<keyword evidence="1 5" id="KW-0489">Methyltransferase</keyword>
<accession>A0A5S3P9I1</accession>
<dbReference type="InterPro" id="IPR029063">
    <property type="entry name" value="SAM-dependent_MTases_sf"/>
</dbReference>
<dbReference type="InterPro" id="IPR041698">
    <property type="entry name" value="Methyltransf_25"/>
</dbReference>
<dbReference type="GO" id="GO:0032259">
    <property type="term" value="P:methylation"/>
    <property type="evidence" value="ECO:0007669"/>
    <property type="project" value="UniProtKB-KW"/>
</dbReference>
<evidence type="ECO:0000256" key="2">
    <source>
        <dbReference type="ARBA" id="ARBA00022679"/>
    </source>
</evidence>
<gene>
    <name evidence="5" type="ORF">FEV51_02985</name>
</gene>
<dbReference type="Pfam" id="PF13649">
    <property type="entry name" value="Methyltransf_25"/>
    <property type="match status" value="1"/>
</dbReference>
<evidence type="ECO:0000256" key="1">
    <source>
        <dbReference type="ARBA" id="ARBA00022603"/>
    </source>
</evidence>
<name>A0A5S3P9I1_9SPHN</name>
<dbReference type="Proteomes" id="UP000309668">
    <property type="component" value="Unassembled WGS sequence"/>
</dbReference>
<reference evidence="5 6" key="1">
    <citation type="submission" date="2019-05" db="EMBL/GenBank/DDBJ databases">
        <title>Erythrobacter marisflavi sp. nov., isolated from isolated from water of an estuary environment.</title>
        <authorList>
            <person name="Yoon J.-H."/>
        </authorList>
    </citation>
    <scope>NUCLEOTIDE SEQUENCE [LARGE SCALE GENOMIC DNA]</scope>
    <source>
        <strain evidence="5 6">KEM-5</strain>
    </source>
</reference>
<feature type="compositionally biased region" description="Polar residues" evidence="3">
    <location>
        <begin position="30"/>
        <end position="43"/>
    </location>
</feature>
<dbReference type="PANTHER" id="PTHR43861:SF1">
    <property type="entry name" value="TRANS-ACONITATE 2-METHYLTRANSFERASE"/>
    <property type="match status" value="1"/>
</dbReference>
<sequence>MVKIARNSRGLSKLSTPARHGSAPAKRAEPTSSGDSMTEQSEWTGRVGASWAHEWQRTDRSFGPLTERLLATAQAEPFAYAVDIGCGAGEVTYRLAADAQSSRVLGLDVSEELVAIARQRIGDLTNASVTLGDAAMWQSGDSAPPDLLVSRHGVMFFADPTAAFAHMRSQCSAGARLVFSCFRERAANPWALELSGILPAEESAAPADPNAPGPFAFGDRGHVSKVLIDAGWSDIAFEAIDYAMVGGNGKDALEDALSYFQRIGPAARTLAELTGVPRDAALAHLRRLLETHHTGDIVSLDASAWIVTARAPA</sequence>
<evidence type="ECO:0000313" key="6">
    <source>
        <dbReference type="Proteomes" id="UP000309668"/>
    </source>
</evidence>
<dbReference type="AlphaFoldDB" id="A0A5S3P9I1"/>
<dbReference type="EMBL" id="VCAO01000001">
    <property type="protein sequence ID" value="TMM50169.1"/>
    <property type="molecule type" value="Genomic_DNA"/>
</dbReference>
<dbReference type="PANTHER" id="PTHR43861">
    <property type="entry name" value="TRANS-ACONITATE 2-METHYLTRANSFERASE-RELATED"/>
    <property type="match status" value="1"/>
</dbReference>
<feature type="domain" description="Methyltransferase" evidence="4">
    <location>
        <begin position="82"/>
        <end position="169"/>
    </location>
</feature>
<feature type="region of interest" description="Disordered" evidence="3">
    <location>
        <begin position="1"/>
        <end position="50"/>
    </location>
</feature>